<organism evidence="6 7">
    <name type="scientific">Thalassotalea piscium</name>
    <dbReference type="NCBI Taxonomy" id="1230533"/>
    <lineage>
        <taxon>Bacteria</taxon>
        <taxon>Pseudomonadati</taxon>
        <taxon>Pseudomonadota</taxon>
        <taxon>Gammaproteobacteria</taxon>
        <taxon>Alteromonadales</taxon>
        <taxon>Colwelliaceae</taxon>
        <taxon>Thalassotalea</taxon>
    </lineage>
</organism>
<evidence type="ECO:0000256" key="4">
    <source>
        <dbReference type="SAM" id="Phobius"/>
    </source>
</evidence>
<sequence>MNITNNDNQQRVMFVTLCVLFILFILLASIVMSGFTEGIDKQSILLFRSDSNLNNPIGPKWVEELMRDITALGGTGILVFFSLMVTCYLVLVKHKQMAITFALTVITGITLSSLLKYGFTRPRPDIVPHASYVYTSSFPSGHAFMSSLIYLSIANILGQFTFKRTLKYFFFMIAIILSLAIGISRIYLGVHYVTDVIGGWILGVSWTLLSYFCFSYLKLTYWRE</sequence>
<dbReference type="SUPFAM" id="SSF48317">
    <property type="entry name" value="Acid phosphatase/Vanadium-dependent haloperoxidase"/>
    <property type="match status" value="1"/>
</dbReference>
<evidence type="ECO:0000313" key="7">
    <source>
        <dbReference type="Proteomes" id="UP000537141"/>
    </source>
</evidence>
<dbReference type="EC" id="3.6.1.27" evidence="1"/>
<evidence type="ECO:0000313" key="6">
    <source>
        <dbReference type="EMBL" id="MBB6542406.1"/>
    </source>
</evidence>
<feature type="transmembrane region" description="Helical" evidence="4">
    <location>
        <begin position="69"/>
        <end position="91"/>
    </location>
</feature>
<feature type="domain" description="Phosphatidic acid phosphatase type 2/haloperoxidase" evidence="5">
    <location>
        <begin position="96"/>
        <end position="211"/>
    </location>
</feature>
<evidence type="ECO:0000256" key="3">
    <source>
        <dbReference type="ARBA" id="ARBA00047594"/>
    </source>
</evidence>
<dbReference type="Proteomes" id="UP000537141">
    <property type="component" value="Unassembled WGS sequence"/>
</dbReference>
<gene>
    <name evidence="6" type="ORF">HNQ55_000893</name>
</gene>
<keyword evidence="7" id="KW-1185">Reference proteome</keyword>
<name>A0A7X0NFN4_9GAMM</name>
<evidence type="ECO:0000256" key="2">
    <source>
        <dbReference type="ARBA" id="ARBA00032707"/>
    </source>
</evidence>
<proteinExistence type="predicted"/>
<dbReference type="InterPro" id="IPR036938">
    <property type="entry name" value="PAP2/HPO_sf"/>
</dbReference>
<dbReference type="RefSeq" id="WP_184423012.1">
    <property type="nucleotide sequence ID" value="NZ_AP027362.1"/>
</dbReference>
<keyword evidence="4" id="KW-1133">Transmembrane helix</keyword>
<dbReference type="PANTHER" id="PTHR14969:SF13">
    <property type="entry name" value="AT30094P"/>
    <property type="match status" value="1"/>
</dbReference>
<dbReference type="PANTHER" id="PTHR14969">
    <property type="entry name" value="SPHINGOSINE-1-PHOSPHATE PHOSPHOHYDROLASE"/>
    <property type="match status" value="1"/>
</dbReference>
<protein>
    <recommendedName>
        <fullName evidence="1">undecaprenyl-diphosphate phosphatase</fullName>
        <ecNumber evidence="1">3.6.1.27</ecNumber>
    </recommendedName>
    <alternativeName>
        <fullName evidence="2">Undecaprenyl pyrophosphate phosphatase</fullName>
    </alternativeName>
</protein>
<keyword evidence="4" id="KW-0472">Membrane</keyword>
<dbReference type="GO" id="GO:0050380">
    <property type="term" value="F:undecaprenyl-diphosphatase activity"/>
    <property type="evidence" value="ECO:0007669"/>
    <property type="project" value="UniProtKB-EC"/>
</dbReference>
<evidence type="ECO:0000259" key="5">
    <source>
        <dbReference type="SMART" id="SM00014"/>
    </source>
</evidence>
<comment type="catalytic activity">
    <reaction evidence="3">
        <text>di-trans,octa-cis-undecaprenyl diphosphate + H2O = di-trans,octa-cis-undecaprenyl phosphate + phosphate + H(+)</text>
        <dbReference type="Rhea" id="RHEA:28094"/>
        <dbReference type="ChEBI" id="CHEBI:15377"/>
        <dbReference type="ChEBI" id="CHEBI:15378"/>
        <dbReference type="ChEBI" id="CHEBI:43474"/>
        <dbReference type="ChEBI" id="CHEBI:58405"/>
        <dbReference type="ChEBI" id="CHEBI:60392"/>
        <dbReference type="EC" id="3.6.1.27"/>
    </reaction>
</comment>
<keyword evidence="6" id="KW-0378">Hydrolase</keyword>
<feature type="transmembrane region" description="Helical" evidence="4">
    <location>
        <begin position="12"/>
        <end position="35"/>
    </location>
</feature>
<feature type="transmembrane region" description="Helical" evidence="4">
    <location>
        <begin position="196"/>
        <end position="217"/>
    </location>
</feature>
<feature type="transmembrane region" description="Helical" evidence="4">
    <location>
        <begin position="98"/>
        <end position="119"/>
    </location>
</feature>
<dbReference type="CDD" id="cd03392">
    <property type="entry name" value="PAP2_like_2"/>
    <property type="match status" value="1"/>
</dbReference>
<dbReference type="EMBL" id="JACHHU010000004">
    <property type="protein sequence ID" value="MBB6542406.1"/>
    <property type="molecule type" value="Genomic_DNA"/>
</dbReference>
<dbReference type="Pfam" id="PF01569">
    <property type="entry name" value="PAP2"/>
    <property type="match status" value="1"/>
</dbReference>
<comment type="caution">
    <text evidence="6">The sequence shown here is derived from an EMBL/GenBank/DDBJ whole genome shotgun (WGS) entry which is preliminary data.</text>
</comment>
<reference evidence="6 7" key="1">
    <citation type="submission" date="2020-08" db="EMBL/GenBank/DDBJ databases">
        <title>Genomic Encyclopedia of Type Strains, Phase IV (KMG-IV): sequencing the most valuable type-strain genomes for metagenomic binning, comparative biology and taxonomic classification.</title>
        <authorList>
            <person name="Goeker M."/>
        </authorList>
    </citation>
    <scope>NUCLEOTIDE SEQUENCE [LARGE SCALE GENOMIC DNA]</scope>
    <source>
        <strain evidence="6 7">DSM 26287</strain>
    </source>
</reference>
<accession>A0A7X0NFN4</accession>
<dbReference type="InterPro" id="IPR000326">
    <property type="entry name" value="PAP2/HPO"/>
</dbReference>
<feature type="transmembrane region" description="Helical" evidence="4">
    <location>
        <begin position="139"/>
        <end position="157"/>
    </location>
</feature>
<feature type="transmembrane region" description="Helical" evidence="4">
    <location>
        <begin position="169"/>
        <end position="190"/>
    </location>
</feature>
<evidence type="ECO:0000256" key="1">
    <source>
        <dbReference type="ARBA" id="ARBA00012374"/>
    </source>
</evidence>
<dbReference type="SMART" id="SM00014">
    <property type="entry name" value="acidPPc"/>
    <property type="match status" value="1"/>
</dbReference>
<dbReference type="AlphaFoldDB" id="A0A7X0NFN4"/>
<dbReference type="Gene3D" id="1.20.144.10">
    <property type="entry name" value="Phosphatidic acid phosphatase type 2/haloperoxidase"/>
    <property type="match status" value="2"/>
</dbReference>
<keyword evidence="4" id="KW-0812">Transmembrane</keyword>